<feature type="compositionally biased region" description="Basic and acidic residues" evidence="1">
    <location>
        <begin position="387"/>
        <end position="410"/>
    </location>
</feature>
<dbReference type="AlphaFoldDB" id="G4TJM9"/>
<feature type="region of interest" description="Disordered" evidence="1">
    <location>
        <begin position="101"/>
        <end position="120"/>
    </location>
</feature>
<gene>
    <name evidence="2" type="ORF">PIIN_05459</name>
</gene>
<comment type="caution">
    <text evidence="2">The sequence shown here is derived from an EMBL/GenBank/DDBJ whole genome shotgun (WGS) entry which is preliminary data.</text>
</comment>
<dbReference type="InParanoid" id="G4TJM9"/>
<evidence type="ECO:0000313" key="3">
    <source>
        <dbReference type="Proteomes" id="UP000007148"/>
    </source>
</evidence>
<dbReference type="EMBL" id="CAFZ01000123">
    <property type="protein sequence ID" value="CCA71522.1"/>
    <property type="molecule type" value="Genomic_DNA"/>
</dbReference>
<organism evidence="2 3">
    <name type="scientific">Serendipita indica (strain DSM 11827)</name>
    <name type="common">Root endophyte fungus</name>
    <name type="synonym">Piriformospora indica</name>
    <dbReference type="NCBI Taxonomy" id="1109443"/>
    <lineage>
        <taxon>Eukaryota</taxon>
        <taxon>Fungi</taxon>
        <taxon>Dikarya</taxon>
        <taxon>Basidiomycota</taxon>
        <taxon>Agaricomycotina</taxon>
        <taxon>Agaricomycetes</taxon>
        <taxon>Sebacinales</taxon>
        <taxon>Serendipitaceae</taxon>
        <taxon>Serendipita</taxon>
    </lineage>
</organism>
<reference evidence="2 3" key="1">
    <citation type="journal article" date="2011" name="PLoS Pathog.">
        <title>Endophytic Life Strategies Decoded by Genome and Transcriptome Analyses of the Mutualistic Root Symbiont Piriformospora indica.</title>
        <authorList>
            <person name="Zuccaro A."/>
            <person name="Lahrmann U."/>
            <person name="Guldener U."/>
            <person name="Langen G."/>
            <person name="Pfiffi S."/>
            <person name="Biedenkopf D."/>
            <person name="Wong P."/>
            <person name="Samans B."/>
            <person name="Grimm C."/>
            <person name="Basiewicz M."/>
            <person name="Murat C."/>
            <person name="Martin F."/>
            <person name="Kogel K.H."/>
        </authorList>
    </citation>
    <scope>NUCLEOTIDE SEQUENCE [LARGE SCALE GENOMIC DNA]</scope>
    <source>
        <strain evidence="2 3">DSM 11827</strain>
    </source>
</reference>
<evidence type="ECO:0000256" key="1">
    <source>
        <dbReference type="SAM" id="MobiDB-lite"/>
    </source>
</evidence>
<feature type="region of interest" description="Disordered" evidence="1">
    <location>
        <begin position="342"/>
        <end position="503"/>
    </location>
</feature>
<feature type="compositionally biased region" description="Polar residues" evidence="1">
    <location>
        <begin position="439"/>
        <end position="450"/>
    </location>
</feature>
<proteinExistence type="predicted"/>
<feature type="compositionally biased region" description="Basic and acidic residues" evidence="1">
    <location>
        <begin position="461"/>
        <end position="472"/>
    </location>
</feature>
<dbReference type="HOGENOM" id="CLU_501629_0_0_1"/>
<keyword evidence="3" id="KW-1185">Reference proteome</keyword>
<evidence type="ECO:0000313" key="2">
    <source>
        <dbReference type="EMBL" id="CCA71522.1"/>
    </source>
</evidence>
<feature type="compositionally biased region" description="Basic and acidic residues" evidence="1">
    <location>
        <begin position="493"/>
        <end position="503"/>
    </location>
</feature>
<dbReference type="Proteomes" id="UP000007148">
    <property type="component" value="Unassembled WGS sequence"/>
</dbReference>
<name>G4TJM9_SERID</name>
<sequence>MYATSSKKKGRPLPNEERVLTIQKLSERAIVLTPWRGHPTFLHILAFVQELERRFGRIWWAGINNDTANPYELQPSVVVVFESSTSLRKIPGFIYDLANTPEGGHQPAANETNEESSKSAAAKEFNNMTPLFVPWSKKLDESALQQGGPALEDVLAFLGTGPPATASAPGEGDTTPKASWDEFDEAVNIDAVLKKWHTKQFYLPKVVDASRPSLYLRPKQRLAIANAIVDFGGFSAEPVPAMKKLVAEWKEEADIARTSGWTPYVDPSTQESEIEEPIGEVDALFGKEESEGDFEWDDAVQPHLYQTIDESVQAEFERMKAEEHAYQPIGYSSLAVDKDLNAPHPLQFPQSVREADSTAQIAKATTRPSSDTKDQETPSQPPRKQRRRDDWDDWRNEPRPFRDGLGRDDPALASPLSMRLTAGARNGTSGVNGEPTPTMPGSHSINSASWETDRRGKKLRNRSEAEMNELARHGLVGTLAESDRRPPPRKSRQGPEKRWEEIFPKEDERARLEIGEEERKVLETQEAKERQLKERLRAILDGT</sequence>
<dbReference type="OrthoDB" id="3362336at2759"/>
<accession>G4TJM9</accession>
<protein>
    <submittedName>
        <fullName evidence="2">Uncharacterized protein</fullName>
    </submittedName>
</protein>